<dbReference type="KEGG" id="acab:QRX50_33160"/>
<name>A0A9Y2I9H9_9PSEU</name>
<accession>A0A9Y2I9H9</accession>
<keyword evidence="1 6" id="KW-0328">Glycosyltransferase</keyword>
<protein>
    <submittedName>
        <fullName evidence="6">Glycosyltransferase family 1 protein</fullName>
        <ecNumber evidence="6">2.4.-.-</ecNumber>
    </submittedName>
</protein>
<feature type="domain" description="Glycosyltransferase subfamily 4-like N-terminal" evidence="5">
    <location>
        <begin position="24"/>
        <end position="195"/>
    </location>
</feature>
<dbReference type="InterPro" id="IPR001296">
    <property type="entry name" value="Glyco_trans_1"/>
</dbReference>
<dbReference type="EC" id="2.4.-.-" evidence="6"/>
<gene>
    <name evidence="6" type="ORF">QRX50_33160</name>
</gene>
<dbReference type="Gene3D" id="3.40.50.2000">
    <property type="entry name" value="Glycogen Phosphorylase B"/>
    <property type="match status" value="2"/>
</dbReference>
<keyword evidence="2 6" id="KW-0808">Transferase</keyword>
<feature type="region of interest" description="Disordered" evidence="3">
    <location>
        <begin position="390"/>
        <end position="413"/>
    </location>
</feature>
<evidence type="ECO:0000256" key="2">
    <source>
        <dbReference type="ARBA" id="ARBA00022679"/>
    </source>
</evidence>
<evidence type="ECO:0000259" key="5">
    <source>
        <dbReference type="Pfam" id="PF13439"/>
    </source>
</evidence>
<dbReference type="GO" id="GO:1901137">
    <property type="term" value="P:carbohydrate derivative biosynthetic process"/>
    <property type="evidence" value="ECO:0007669"/>
    <property type="project" value="UniProtKB-ARBA"/>
</dbReference>
<evidence type="ECO:0000256" key="1">
    <source>
        <dbReference type="ARBA" id="ARBA00022676"/>
    </source>
</evidence>
<proteinExistence type="predicted"/>
<dbReference type="RefSeq" id="WP_285967044.1">
    <property type="nucleotide sequence ID" value="NZ_CP127294.1"/>
</dbReference>
<dbReference type="GO" id="GO:0016758">
    <property type="term" value="F:hexosyltransferase activity"/>
    <property type="evidence" value="ECO:0007669"/>
    <property type="project" value="TreeGrafter"/>
</dbReference>
<dbReference type="EMBL" id="CP127294">
    <property type="protein sequence ID" value="WIX76295.1"/>
    <property type="molecule type" value="Genomic_DNA"/>
</dbReference>
<sequence>MTSTQSAGSSLRVLVVTESYPPQVNGVAHTASRAAEHLARRGHSPLVVAPTAPIALRTVTVADSGDSPVVRAPALSWPGYPDVRMALPTGVVGRAIAAHRPDVVHLSSPLLLGAHAVRAALKRRVPIVAVYETDVAAYCRSYAPRVPGGAKYVWRRLRGIHGPADRTIVSSSASKLALEEQGIPRIHLLPHGVDAVRFDPRHRDPELHRRLAPNGEVLVGYVGRLAPDKHVELLRGVCGLPGVRVVVVGDGPNGPRLRAALPDATFLGMRVGDELARIYASLDVFAHTGPFETFGLTVQEAMASGLPVVAPAAGGPLDLVEHGRTGFLVPPLDETALRDAVRHLVESPAQRAAFGAAARAFALRHTWEAAGDCLISHYRQVLDERAQLATGPAFGSSTPPMISPNSSRPSTIR</sequence>
<dbReference type="PANTHER" id="PTHR45947:SF3">
    <property type="entry name" value="SULFOQUINOVOSYL TRANSFERASE SQD2"/>
    <property type="match status" value="1"/>
</dbReference>
<evidence type="ECO:0000256" key="3">
    <source>
        <dbReference type="SAM" id="MobiDB-lite"/>
    </source>
</evidence>
<dbReference type="InterPro" id="IPR028098">
    <property type="entry name" value="Glyco_trans_4-like_N"/>
</dbReference>
<evidence type="ECO:0000313" key="7">
    <source>
        <dbReference type="Proteomes" id="UP001236014"/>
    </source>
</evidence>
<feature type="compositionally biased region" description="Polar residues" evidence="3">
    <location>
        <begin position="395"/>
        <end position="413"/>
    </location>
</feature>
<organism evidence="6 7">
    <name type="scientific">Amycolatopsis carbonis</name>
    <dbReference type="NCBI Taxonomy" id="715471"/>
    <lineage>
        <taxon>Bacteria</taxon>
        <taxon>Bacillati</taxon>
        <taxon>Actinomycetota</taxon>
        <taxon>Actinomycetes</taxon>
        <taxon>Pseudonocardiales</taxon>
        <taxon>Pseudonocardiaceae</taxon>
        <taxon>Amycolatopsis</taxon>
    </lineage>
</organism>
<evidence type="ECO:0000259" key="4">
    <source>
        <dbReference type="Pfam" id="PF00534"/>
    </source>
</evidence>
<dbReference type="Pfam" id="PF13439">
    <property type="entry name" value="Glyco_transf_4"/>
    <property type="match status" value="1"/>
</dbReference>
<evidence type="ECO:0000313" key="6">
    <source>
        <dbReference type="EMBL" id="WIX76295.1"/>
    </source>
</evidence>
<dbReference type="InterPro" id="IPR050194">
    <property type="entry name" value="Glycosyltransferase_grp1"/>
</dbReference>
<dbReference type="Proteomes" id="UP001236014">
    <property type="component" value="Chromosome"/>
</dbReference>
<dbReference type="AlphaFoldDB" id="A0A9Y2I9H9"/>
<dbReference type="Pfam" id="PF00534">
    <property type="entry name" value="Glycos_transf_1"/>
    <property type="match status" value="1"/>
</dbReference>
<keyword evidence="7" id="KW-1185">Reference proteome</keyword>
<dbReference type="SUPFAM" id="SSF53756">
    <property type="entry name" value="UDP-Glycosyltransferase/glycogen phosphorylase"/>
    <property type="match status" value="1"/>
</dbReference>
<reference evidence="6 7" key="1">
    <citation type="submission" date="2023-06" db="EMBL/GenBank/DDBJ databases">
        <authorList>
            <person name="Oyuntsetseg B."/>
            <person name="Kim S.B."/>
        </authorList>
    </citation>
    <scope>NUCLEOTIDE SEQUENCE [LARGE SCALE GENOMIC DNA]</scope>
    <source>
        <strain evidence="6 7">2-15</strain>
    </source>
</reference>
<dbReference type="PANTHER" id="PTHR45947">
    <property type="entry name" value="SULFOQUINOVOSYL TRANSFERASE SQD2"/>
    <property type="match status" value="1"/>
</dbReference>
<feature type="domain" description="Glycosyl transferase family 1" evidence="4">
    <location>
        <begin position="212"/>
        <end position="360"/>
    </location>
</feature>
<dbReference type="CDD" id="cd03814">
    <property type="entry name" value="GT4-like"/>
    <property type="match status" value="1"/>
</dbReference>